<feature type="binding site" evidence="4">
    <location>
        <position position="119"/>
    </location>
    <ligand>
        <name>S-adenosyl-L-methionine</name>
        <dbReference type="ChEBI" id="CHEBI:59789"/>
    </ligand>
</feature>
<dbReference type="Pfam" id="PF11968">
    <property type="entry name" value="Bmt2"/>
    <property type="match status" value="1"/>
</dbReference>
<dbReference type="EMBL" id="MCFK01008694">
    <property type="protein sequence ID" value="RKF55795.1"/>
    <property type="molecule type" value="Genomic_DNA"/>
</dbReference>
<dbReference type="GO" id="GO:0016433">
    <property type="term" value="F:rRNA (adenine) methyltransferase activity"/>
    <property type="evidence" value="ECO:0007669"/>
    <property type="project" value="UniProtKB-UniRule"/>
</dbReference>
<comment type="function">
    <text evidence="4">S-adenosyl-L-methionine-dependent methyltransferase that specifically methylates the N(1) position of an adenine present in helix 65 in 25S rRNA.</text>
</comment>
<dbReference type="STRING" id="212602.A0A420HEH4"/>
<dbReference type="HAMAP" id="MF_03044">
    <property type="entry name" value="BMT2"/>
    <property type="match status" value="1"/>
</dbReference>
<feature type="region of interest" description="Disordered" evidence="5">
    <location>
        <begin position="1"/>
        <end position="20"/>
    </location>
</feature>
<evidence type="ECO:0000256" key="3">
    <source>
        <dbReference type="ARBA" id="ARBA00022691"/>
    </source>
</evidence>
<proteinExistence type="inferred from homology"/>
<gene>
    <name evidence="6" type="ORF">OnM2_086057</name>
</gene>
<dbReference type="PANTHER" id="PTHR21008:SF1">
    <property type="entry name" value="25S RRNA (ADENINE(2142)-N(1))-METHYLTRANSFERASE"/>
    <property type="match status" value="1"/>
</dbReference>
<dbReference type="EC" id="2.1.1.-" evidence="4"/>
<dbReference type="AlphaFoldDB" id="A0A420HEH4"/>
<accession>A0A420HEH4</accession>
<dbReference type="Proteomes" id="UP000286134">
    <property type="component" value="Unassembled WGS sequence"/>
</dbReference>
<keyword evidence="2 4" id="KW-0808">Transferase</keyword>
<feature type="binding site" evidence="4">
    <location>
        <position position="139"/>
    </location>
    <ligand>
        <name>S-adenosyl-L-methionine</name>
        <dbReference type="ChEBI" id="CHEBI:59789"/>
    </ligand>
</feature>
<comment type="subcellular location">
    <subcellularLocation>
        <location evidence="4">Nucleus</location>
        <location evidence="4">Nucleolus</location>
    </subcellularLocation>
</comment>
<comment type="similarity">
    <text evidence="4">Belongs to the BMT2 family.</text>
</comment>
<sequence length="291" mass="33377">MTKKVKKLNSLSKGRPPTFKANRRLSSKATRKIIQNHHNLQKERTKALANGDSAKASILMEQIESQGGIEGYQMASLLGQSSERGGDSSKLLLEWLKPVTTELRQGVVNRKPHRFLEIGALSHFNACTTCNLFEIERIDLNSQVNTIKKQDFMLMPIPHDEKDKFDIISLSLVLNFVPDAAEKGNMLLRTVKFLKHPKYSGSDEYVRLFPCLFLVLPASCVMNSRYMDNTRLTEIMRSLGYICVKYKLTKKLIYYLWRLEHTGPPLTNIQKFRKQEVRSGKSRNNFTILLN</sequence>
<evidence type="ECO:0000256" key="2">
    <source>
        <dbReference type="ARBA" id="ARBA00022679"/>
    </source>
</evidence>
<comment type="caution">
    <text evidence="6">The sequence shown here is derived from an EMBL/GenBank/DDBJ whole genome shotgun (WGS) entry which is preliminary data.</text>
</comment>
<evidence type="ECO:0000313" key="7">
    <source>
        <dbReference type="Proteomes" id="UP000286134"/>
    </source>
</evidence>
<dbReference type="GO" id="GO:0005730">
    <property type="term" value="C:nucleolus"/>
    <property type="evidence" value="ECO:0007669"/>
    <property type="project" value="UniProtKB-SubCell"/>
</dbReference>
<keyword evidence="7" id="KW-1185">Reference proteome</keyword>
<dbReference type="OrthoDB" id="5954793at2759"/>
<keyword evidence="1 4" id="KW-0489">Methyltransferase</keyword>
<evidence type="ECO:0000256" key="1">
    <source>
        <dbReference type="ARBA" id="ARBA00022603"/>
    </source>
</evidence>
<keyword evidence="3 4" id="KW-0949">S-adenosyl-L-methionine</keyword>
<dbReference type="PANTHER" id="PTHR21008">
    <property type="entry name" value="S-ADENOSYLMETHIONINE SENSOR UPSTREAM OF MTORC1-RELATED"/>
    <property type="match status" value="1"/>
</dbReference>
<protein>
    <recommendedName>
        <fullName evidence="4">25S rRNA adenine-N(1) methyltransferase</fullName>
        <ecNumber evidence="4">2.1.1.-</ecNumber>
    </recommendedName>
</protein>
<keyword evidence="4" id="KW-0539">Nucleus</keyword>
<name>A0A420HEH4_9PEZI</name>
<dbReference type="InterPro" id="IPR021867">
    <property type="entry name" value="Bmt2/SAMTOR"/>
</dbReference>
<organism evidence="6 7">
    <name type="scientific">Erysiphe neolycopersici</name>
    <dbReference type="NCBI Taxonomy" id="212602"/>
    <lineage>
        <taxon>Eukaryota</taxon>
        <taxon>Fungi</taxon>
        <taxon>Dikarya</taxon>
        <taxon>Ascomycota</taxon>
        <taxon>Pezizomycotina</taxon>
        <taxon>Leotiomycetes</taxon>
        <taxon>Erysiphales</taxon>
        <taxon>Erysiphaceae</taxon>
        <taxon>Erysiphe</taxon>
    </lineage>
</organism>
<evidence type="ECO:0000313" key="6">
    <source>
        <dbReference type="EMBL" id="RKF55795.1"/>
    </source>
</evidence>
<evidence type="ECO:0000256" key="4">
    <source>
        <dbReference type="HAMAP-Rule" id="MF_03044"/>
    </source>
</evidence>
<evidence type="ECO:0000256" key="5">
    <source>
        <dbReference type="SAM" id="MobiDB-lite"/>
    </source>
</evidence>
<reference evidence="6 7" key="1">
    <citation type="journal article" date="2018" name="BMC Genomics">
        <title>Comparative genome analyses reveal sequence features reflecting distinct modes of host-adaptation between dicot and monocot powdery mildew.</title>
        <authorList>
            <person name="Wu Y."/>
            <person name="Ma X."/>
            <person name="Pan Z."/>
            <person name="Kale S.D."/>
            <person name="Song Y."/>
            <person name="King H."/>
            <person name="Zhang Q."/>
            <person name="Presley C."/>
            <person name="Deng X."/>
            <person name="Wei C.I."/>
            <person name="Xiao S."/>
        </authorList>
    </citation>
    <scope>NUCLEOTIDE SEQUENCE [LARGE SCALE GENOMIC DNA]</scope>
    <source>
        <strain evidence="6">UMSG2</strain>
    </source>
</reference>